<protein>
    <submittedName>
        <fullName evidence="6">ANTAR domain-containing protein</fullName>
    </submittedName>
</protein>
<dbReference type="InterPro" id="IPR029016">
    <property type="entry name" value="GAF-like_dom_sf"/>
</dbReference>
<dbReference type="Pfam" id="PF13185">
    <property type="entry name" value="GAF_2"/>
    <property type="match status" value="1"/>
</dbReference>
<sequence length="243" mass="25904">MRAMIEIDKLADVFVEVADTLVAGFDLIEFLHTVAQHAADVSGGAVGLVLADEQGNLHYMSASGDVARELELLQLDLGEGPCLDCFRSGAAVVNTDLVQAETSWPHFAPLAVGKGVRSVHAFPMRLRERVIGALNVFGGDGELLTADEARAVQAMADVATIAIIQEQAIARAEVVTEQLQAALNSRIVIEQAKGAVARALGISVNEAFELMRARARHTRVPLTGLAYDLVNAPGTIEDRLRGE</sequence>
<dbReference type="SMART" id="SM00065">
    <property type="entry name" value="GAF"/>
    <property type="match status" value="1"/>
</dbReference>
<keyword evidence="4" id="KW-0804">Transcription</keyword>
<organism evidence="6 7">
    <name type="scientific">Nocardioides exalbidus</name>
    <dbReference type="NCBI Taxonomy" id="402596"/>
    <lineage>
        <taxon>Bacteria</taxon>
        <taxon>Bacillati</taxon>
        <taxon>Actinomycetota</taxon>
        <taxon>Actinomycetes</taxon>
        <taxon>Propionibacteriales</taxon>
        <taxon>Nocardioidaceae</taxon>
        <taxon>Nocardioides</taxon>
    </lineage>
</organism>
<evidence type="ECO:0000259" key="5">
    <source>
        <dbReference type="PROSITE" id="PS50921"/>
    </source>
</evidence>
<dbReference type="SUPFAM" id="SSF55781">
    <property type="entry name" value="GAF domain-like"/>
    <property type="match status" value="1"/>
</dbReference>
<dbReference type="EMBL" id="FNRT01000002">
    <property type="protein sequence ID" value="SEB75248.1"/>
    <property type="molecule type" value="Genomic_DNA"/>
</dbReference>
<gene>
    <name evidence="6" type="ORF">SAMN04489844_0987</name>
</gene>
<dbReference type="InterPro" id="IPR005561">
    <property type="entry name" value="ANTAR"/>
</dbReference>
<keyword evidence="1" id="KW-0808">Transferase</keyword>
<dbReference type="PIRSF" id="PIRSF036625">
    <property type="entry name" value="GAF_ANTAR"/>
    <property type="match status" value="1"/>
</dbReference>
<dbReference type="STRING" id="402596.SAMN04489844_0987"/>
<dbReference type="AlphaFoldDB" id="A0A1H4LXE8"/>
<dbReference type="Gene3D" id="1.10.10.10">
    <property type="entry name" value="Winged helix-like DNA-binding domain superfamily/Winged helix DNA-binding domain"/>
    <property type="match status" value="1"/>
</dbReference>
<dbReference type="GO" id="GO:0003723">
    <property type="term" value="F:RNA binding"/>
    <property type="evidence" value="ECO:0007669"/>
    <property type="project" value="InterPro"/>
</dbReference>
<evidence type="ECO:0000313" key="7">
    <source>
        <dbReference type="Proteomes" id="UP000198742"/>
    </source>
</evidence>
<accession>A0A1H4LXE8</accession>
<evidence type="ECO:0000256" key="1">
    <source>
        <dbReference type="ARBA" id="ARBA00022679"/>
    </source>
</evidence>
<dbReference type="InterPro" id="IPR011006">
    <property type="entry name" value="CheY-like_superfamily"/>
</dbReference>
<reference evidence="7" key="1">
    <citation type="submission" date="2016-10" db="EMBL/GenBank/DDBJ databases">
        <authorList>
            <person name="Varghese N."/>
            <person name="Submissions S."/>
        </authorList>
    </citation>
    <scope>NUCLEOTIDE SEQUENCE [LARGE SCALE GENOMIC DNA]</scope>
    <source>
        <strain evidence="7">DSM 22017</strain>
    </source>
</reference>
<evidence type="ECO:0000256" key="3">
    <source>
        <dbReference type="ARBA" id="ARBA00023015"/>
    </source>
</evidence>
<dbReference type="Proteomes" id="UP000198742">
    <property type="component" value="Unassembled WGS sequence"/>
</dbReference>
<proteinExistence type="predicted"/>
<keyword evidence="3" id="KW-0805">Transcription regulation</keyword>
<evidence type="ECO:0000313" key="6">
    <source>
        <dbReference type="EMBL" id="SEB75248.1"/>
    </source>
</evidence>
<dbReference type="SUPFAM" id="SSF52172">
    <property type="entry name" value="CheY-like"/>
    <property type="match status" value="1"/>
</dbReference>
<evidence type="ECO:0000256" key="4">
    <source>
        <dbReference type="ARBA" id="ARBA00023163"/>
    </source>
</evidence>
<feature type="domain" description="ANTAR" evidence="5">
    <location>
        <begin position="169"/>
        <end position="230"/>
    </location>
</feature>
<keyword evidence="7" id="KW-1185">Reference proteome</keyword>
<dbReference type="Pfam" id="PF03861">
    <property type="entry name" value="ANTAR"/>
    <property type="match status" value="1"/>
</dbReference>
<dbReference type="InterPro" id="IPR003018">
    <property type="entry name" value="GAF"/>
</dbReference>
<dbReference type="GO" id="GO:0016301">
    <property type="term" value="F:kinase activity"/>
    <property type="evidence" value="ECO:0007669"/>
    <property type="project" value="UniProtKB-KW"/>
</dbReference>
<dbReference type="InterPro" id="IPR036388">
    <property type="entry name" value="WH-like_DNA-bd_sf"/>
</dbReference>
<dbReference type="SMART" id="SM01012">
    <property type="entry name" value="ANTAR"/>
    <property type="match status" value="1"/>
</dbReference>
<dbReference type="InterPro" id="IPR012074">
    <property type="entry name" value="GAF_ANTAR"/>
</dbReference>
<name>A0A1H4LXE8_9ACTN</name>
<dbReference type="Gene3D" id="3.30.450.40">
    <property type="match status" value="1"/>
</dbReference>
<keyword evidence="2" id="KW-0418">Kinase</keyword>
<evidence type="ECO:0000256" key="2">
    <source>
        <dbReference type="ARBA" id="ARBA00022777"/>
    </source>
</evidence>
<dbReference type="PROSITE" id="PS50921">
    <property type="entry name" value="ANTAR"/>
    <property type="match status" value="1"/>
</dbReference>